<evidence type="ECO:0000256" key="2">
    <source>
        <dbReference type="ARBA" id="ARBA00022692"/>
    </source>
</evidence>
<evidence type="ECO:0000256" key="3">
    <source>
        <dbReference type="ARBA" id="ARBA00022989"/>
    </source>
</evidence>
<dbReference type="InterPro" id="IPR036259">
    <property type="entry name" value="MFS_trans_sf"/>
</dbReference>
<feature type="transmembrane region" description="Helical" evidence="5">
    <location>
        <begin position="156"/>
        <end position="179"/>
    </location>
</feature>
<reference evidence="6" key="1">
    <citation type="submission" date="2022-12" db="EMBL/GenBank/DDBJ databases">
        <authorList>
            <person name="Petersen C."/>
        </authorList>
    </citation>
    <scope>NUCLEOTIDE SEQUENCE</scope>
    <source>
        <strain evidence="6">IBT 21472</strain>
    </source>
</reference>
<keyword evidence="3 5" id="KW-1133">Transmembrane helix</keyword>
<evidence type="ECO:0000313" key="6">
    <source>
        <dbReference type="EMBL" id="KAJ5299196.1"/>
    </source>
</evidence>
<feature type="transmembrane region" description="Helical" evidence="5">
    <location>
        <begin position="90"/>
        <end position="108"/>
    </location>
</feature>
<comment type="caution">
    <text evidence="6">The sequence shown here is derived from an EMBL/GenBank/DDBJ whole genome shotgun (WGS) entry which is preliminary data.</text>
</comment>
<evidence type="ECO:0000313" key="7">
    <source>
        <dbReference type="Proteomes" id="UP001147746"/>
    </source>
</evidence>
<dbReference type="EMBL" id="JAPZBO010000010">
    <property type="protein sequence ID" value="KAJ5299196.1"/>
    <property type="molecule type" value="Genomic_DNA"/>
</dbReference>
<dbReference type="InterPro" id="IPR011701">
    <property type="entry name" value="MFS"/>
</dbReference>
<dbReference type="Gene3D" id="1.20.1250.20">
    <property type="entry name" value="MFS general substrate transporter like domains"/>
    <property type="match status" value="1"/>
</dbReference>
<keyword evidence="2 5" id="KW-0812">Transmembrane</keyword>
<feature type="transmembrane region" description="Helical" evidence="5">
    <location>
        <begin position="45"/>
        <end position="70"/>
    </location>
</feature>
<protein>
    <submittedName>
        <fullName evidence="6">Uncharacterized protein</fullName>
    </submittedName>
</protein>
<evidence type="ECO:0000256" key="5">
    <source>
        <dbReference type="SAM" id="Phobius"/>
    </source>
</evidence>
<reference evidence="6" key="2">
    <citation type="journal article" date="2023" name="IMA Fungus">
        <title>Comparative genomic study of the Penicillium genus elucidates a diverse pangenome and 15 lateral gene transfer events.</title>
        <authorList>
            <person name="Petersen C."/>
            <person name="Sorensen T."/>
            <person name="Nielsen M.R."/>
            <person name="Sondergaard T.E."/>
            <person name="Sorensen J.L."/>
            <person name="Fitzpatrick D.A."/>
            <person name="Frisvad J.C."/>
            <person name="Nielsen K.L."/>
        </authorList>
    </citation>
    <scope>NUCLEOTIDE SEQUENCE</scope>
    <source>
        <strain evidence="6">IBT 21472</strain>
    </source>
</reference>
<dbReference type="Proteomes" id="UP001147746">
    <property type="component" value="Unassembled WGS sequence"/>
</dbReference>
<dbReference type="GO" id="GO:0022857">
    <property type="term" value="F:transmembrane transporter activity"/>
    <property type="evidence" value="ECO:0007669"/>
    <property type="project" value="InterPro"/>
</dbReference>
<name>A0A9W9TYX6_9EURO</name>
<comment type="subcellular location">
    <subcellularLocation>
        <location evidence="1">Membrane</location>
        <topology evidence="1">Multi-pass membrane protein</topology>
    </subcellularLocation>
</comment>
<gene>
    <name evidence="6" type="ORF">N7476_010753</name>
</gene>
<organism evidence="6 7">
    <name type="scientific">Penicillium atrosanguineum</name>
    <dbReference type="NCBI Taxonomy" id="1132637"/>
    <lineage>
        <taxon>Eukaryota</taxon>
        <taxon>Fungi</taxon>
        <taxon>Dikarya</taxon>
        <taxon>Ascomycota</taxon>
        <taxon>Pezizomycotina</taxon>
        <taxon>Eurotiomycetes</taxon>
        <taxon>Eurotiomycetidae</taxon>
        <taxon>Eurotiales</taxon>
        <taxon>Aspergillaceae</taxon>
        <taxon>Penicillium</taxon>
    </lineage>
</organism>
<accession>A0A9W9TYX6</accession>
<evidence type="ECO:0000256" key="4">
    <source>
        <dbReference type="ARBA" id="ARBA00023136"/>
    </source>
</evidence>
<dbReference type="AlphaFoldDB" id="A0A9W9TYX6"/>
<feature type="transmembrane region" description="Helical" evidence="5">
    <location>
        <begin position="224"/>
        <end position="244"/>
    </location>
</feature>
<proteinExistence type="predicted"/>
<dbReference type="OrthoDB" id="5296287at2759"/>
<dbReference type="Pfam" id="PF07690">
    <property type="entry name" value="MFS_1"/>
    <property type="match status" value="1"/>
</dbReference>
<evidence type="ECO:0000256" key="1">
    <source>
        <dbReference type="ARBA" id="ARBA00004141"/>
    </source>
</evidence>
<dbReference type="PANTHER" id="PTHR23502:SF33">
    <property type="entry name" value="MAJOR FACILITATOR SUPERFAMILY (MFS) PROFILE DOMAIN-CONTAINING PROTEIN-RELATED"/>
    <property type="match status" value="1"/>
</dbReference>
<keyword evidence="7" id="KW-1185">Reference proteome</keyword>
<dbReference type="GO" id="GO:0016020">
    <property type="term" value="C:membrane"/>
    <property type="evidence" value="ECO:0007669"/>
    <property type="project" value="UniProtKB-SubCell"/>
</dbReference>
<feature type="transmembrane region" description="Helical" evidence="5">
    <location>
        <begin position="129"/>
        <end position="150"/>
    </location>
</feature>
<sequence length="259" mass="29223">MEHKTQRLREELGRPELRSCYEKEESSKANKAGFLLSRLSTPLQLLFRSPIISIVALYIAIVYGCLYLLFTTVTDVFQTTYHWSVSVSGLSYIGLGLGFITGQTFLGFTSDKVMMRLKARKNDIFEPEMRLLICIPFAFFVPISFFWYGWSVQAHTHWIVPIIGLFPFGVGMIGIFVGLQTYVIDSYPRYAASGLAAITVSRSLFGALLPLAGPYMYRALGYGWGNSLLGFVTLALIPMPVIFYRFGRVLRERAVGNFK</sequence>
<keyword evidence="4 5" id="KW-0472">Membrane</keyword>
<dbReference type="SUPFAM" id="SSF103473">
    <property type="entry name" value="MFS general substrate transporter"/>
    <property type="match status" value="1"/>
</dbReference>
<dbReference type="PANTHER" id="PTHR23502">
    <property type="entry name" value="MAJOR FACILITATOR SUPERFAMILY"/>
    <property type="match status" value="1"/>
</dbReference>
<feature type="transmembrane region" description="Helical" evidence="5">
    <location>
        <begin position="191"/>
        <end position="212"/>
    </location>
</feature>